<dbReference type="Gene3D" id="3.30.1490.100">
    <property type="entry name" value="DNA polymerase, Y-family, little finger domain"/>
    <property type="match status" value="1"/>
</dbReference>
<dbReference type="InterPro" id="IPR043502">
    <property type="entry name" value="DNA/RNA_pol_sf"/>
</dbReference>
<evidence type="ECO:0000256" key="13">
    <source>
        <dbReference type="ARBA" id="ARBA00022932"/>
    </source>
</evidence>
<accession>A0A1F5TB07</accession>
<evidence type="ECO:0000256" key="9">
    <source>
        <dbReference type="ARBA" id="ARBA00022705"/>
    </source>
</evidence>
<dbReference type="EC" id="2.7.7.7" evidence="4"/>
<evidence type="ECO:0000313" key="18">
    <source>
        <dbReference type="EMBL" id="OGF36085.1"/>
    </source>
</evidence>
<evidence type="ECO:0000256" key="8">
    <source>
        <dbReference type="ARBA" id="ARBA00022695"/>
    </source>
</evidence>
<keyword evidence="6" id="KW-0963">Cytoplasm</keyword>
<dbReference type="InterPro" id="IPR053848">
    <property type="entry name" value="IMS_HHH_1"/>
</dbReference>
<evidence type="ECO:0000256" key="15">
    <source>
        <dbReference type="ARBA" id="ARBA00023204"/>
    </source>
</evidence>
<protein>
    <recommendedName>
        <fullName evidence="4">DNA-directed DNA polymerase</fullName>
        <ecNumber evidence="4">2.7.7.7</ecNumber>
    </recommendedName>
</protein>
<comment type="caution">
    <text evidence="18">The sequence shown here is derived from an EMBL/GenBank/DDBJ whole genome shotgun (WGS) entry which is preliminary data.</text>
</comment>
<dbReference type="GO" id="GO:0006281">
    <property type="term" value="P:DNA repair"/>
    <property type="evidence" value="ECO:0007669"/>
    <property type="project" value="UniProtKB-KW"/>
</dbReference>
<evidence type="ECO:0000256" key="14">
    <source>
        <dbReference type="ARBA" id="ARBA00023125"/>
    </source>
</evidence>
<dbReference type="InterPro" id="IPR022880">
    <property type="entry name" value="DNApol_IV"/>
</dbReference>
<comment type="catalytic activity">
    <reaction evidence="16">
        <text>DNA(n) + a 2'-deoxyribonucleoside 5'-triphosphate = DNA(n+1) + diphosphate</text>
        <dbReference type="Rhea" id="RHEA:22508"/>
        <dbReference type="Rhea" id="RHEA-COMP:17339"/>
        <dbReference type="Rhea" id="RHEA-COMP:17340"/>
        <dbReference type="ChEBI" id="CHEBI:33019"/>
        <dbReference type="ChEBI" id="CHEBI:61560"/>
        <dbReference type="ChEBI" id="CHEBI:173112"/>
        <dbReference type="EC" id="2.7.7.7"/>
    </reaction>
</comment>
<dbReference type="Gene3D" id="1.10.150.20">
    <property type="entry name" value="5' to 3' exonuclease, C-terminal subdomain"/>
    <property type="match status" value="1"/>
</dbReference>
<comment type="subcellular location">
    <subcellularLocation>
        <location evidence="2">Cytoplasm</location>
    </subcellularLocation>
</comment>
<dbReference type="InterPro" id="IPR017961">
    <property type="entry name" value="DNA_pol_Y-fam_little_finger"/>
</dbReference>
<feature type="domain" description="UmuC" evidence="17">
    <location>
        <begin position="1"/>
        <end position="179"/>
    </location>
</feature>
<feature type="non-terminal residue" evidence="18">
    <location>
        <position position="286"/>
    </location>
</feature>
<dbReference type="GO" id="GO:0046872">
    <property type="term" value="F:metal ion binding"/>
    <property type="evidence" value="ECO:0007669"/>
    <property type="project" value="UniProtKB-KW"/>
</dbReference>
<proteinExistence type="inferred from homology"/>
<dbReference type="PROSITE" id="PS50173">
    <property type="entry name" value="UMUC"/>
    <property type="match status" value="1"/>
</dbReference>
<sequence>MDSFFASVEQQTNASLRGRPIVVSGKEGSRSVIVASSKEAKKLGIKTGMLPFEVKKIFPKIIFVEPDGDKYAFVSRQVMEIFKKYTEMVEVFSIDEAFLDLSGYVKTLEQATALAGKIKQDIKNQIGEFVTCSIGVAENKLLAKLASDLAKPDGLFFIDAENKLAVLNAAKLTDFCGIGRRLEKRLLDFGVGTVTNLRERFLPCLQQVFGNVCGQNLFNIARGLDDLPVVPYFEAPGAKSVGRSYTLPGNTFNKEEVLAVLMHLAEQVGRELRRLELGGRTVVVYL</sequence>
<organism evidence="18 19">
    <name type="scientific">Candidatus Falkowbacteria bacterium RIFOXYC2_FULL_48_21</name>
    <dbReference type="NCBI Taxonomy" id="1798005"/>
    <lineage>
        <taxon>Bacteria</taxon>
        <taxon>Candidatus Falkowiibacteriota</taxon>
    </lineage>
</organism>
<keyword evidence="5" id="KW-0515">Mutator protein</keyword>
<keyword evidence="12" id="KW-0460">Magnesium</keyword>
<dbReference type="InterPro" id="IPR043128">
    <property type="entry name" value="Rev_trsase/Diguanyl_cyclase"/>
</dbReference>
<dbReference type="EMBL" id="MFGM01000039">
    <property type="protein sequence ID" value="OGF36085.1"/>
    <property type="molecule type" value="Genomic_DNA"/>
</dbReference>
<evidence type="ECO:0000313" key="19">
    <source>
        <dbReference type="Proteomes" id="UP000178656"/>
    </source>
</evidence>
<keyword evidence="13" id="KW-0239">DNA-directed DNA polymerase</keyword>
<dbReference type="InterPro" id="IPR001126">
    <property type="entry name" value="UmuC"/>
</dbReference>
<keyword evidence="8" id="KW-0548">Nucleotidyltransferase</keyword>
<name>A0A1F5TB07_9BACT</name>
<dbReference type="Pfam" id="PF00817">
    <property type="entry name" value="IMS"/>
    <property type="match status" value="1"/>
</dbReference>
<evidence type="ECO:0000256" key="11">
    <source>
        <dbReference type="ARBA" id="ARBA00022763"/>
    </source>
</evidence>
<comment type="similarity">
    <text evidence="3">Belongs to the DNA polymerase type-Y family.</text>
</comment>
<evidence type="ECO:0000259" key="17">
    <source>
        <dbReference type="PROSITE" id="PS50173"/>
    </source>
</evidence>
<dbReference type="CDD" id="cd03586">
    <property type="entry name" value="PolY_Pol_IV_kappa"/>
    <property type="match status" value="1"/>
</dbReference>
<dbReference type="Gene3D" id="3.30.70.270">
    <property type="match status" value="1"/>
</dbReference>
<evidence type="ECO:0000256" key="5">
    <source>
        <dbReference type="ARBA" id="ARBA00022457"/>
    </source>
</evidence>
<dbReference type="GO" id="GO:0003684">
    <property type="term" value="F:damaged DNA binding"/>
    <property type="evidence" value="ECO:0007669"/>
    <property type="project" value="InterPro"/>
</dbReference>
<dbReference type="Proteomes" id="UP000178656">
    <property type="component" value="Unassembled WGS sequence"/>
</dbReference>
<reference evidence="18 19" key="1">
    <citation type="journal article" date="2016" name="Nat. Commun.">
        <title>Thousands of microbial genomes shed light on interconnected biogeochemical processes in an aquifer system.</title>
        <authorList>
            <person name="Anantharaman K."/>
            <person name="Brown C.T."/>
            <person name="Hug L.A."/>
            <person name="Sharon I."/>
            <person name="Castelle C.J."/>
            <person name="Probst A.J."/>
            <person name="Thomas B.C."/>
            <person name="Singh A."/>
            <person name="Wilkins M.J."/>
            <person name="Karaoz U."/>
            <person name="Brodie E.L."/>
            <person name="Williams K.H."/>
            <person name="Hubbard S.S."/>
            <person name="Banfield J.F."/>
        </authorList>
    </citation>
    <scope>NUCLEOTIDE SEQUENCE [LARGE SCALE GENOMIC DNA]</scope>
</reference>
<evidence type="ECO:0000256" key="16">
    <source>
        <dbReference type="ARBA" id="ARBA00049244"/>
    </source>
</evidence>
<keyword evidence="9" id="KW-0235">DNA replication</keyword>
<comment type="cofactor">
    <cofactor evidence="1">
        <name>Mg(2+)</name>
        <dbReference type="ChEBI" id="CHEBI:18420"/>
    </cofactor>
</comment>
<dbReference type="Pfam" id="PF11799">
    <property type="entry name" value="IMS_C"/>
    <property type="match status" value="1"/>
</dbReference>
<keyword evidence="10" id="KW-0479">Metal-binding</keyword>
<evidence type="ECO:0000256" key="12">
    <source>
        <dbReference type="ARBA" id="ARBA00022842"/>
    </source>
</evidence>
<keyword evidence="7" id="KW-0808">Transferase</keyword>
<dbReference type="GO" id="GO:0009432">
    <property type="term" value="P:SOS response"/>
    <property type="evidence" value="ECO:0007669"/>
    <property type="project" value="TreeGrafter"/>
</dbReference>
<keyword evidence="15" id="KW-0234">DNA repair</keyword>
<keyword evidence="11" id="KW-0227">DNA damage</keyword>
<evidence type="ECO:0000256" key="10">
    <source>
        <dbReference type="ARBA" id="ARBA00022723"/>
    </source>
</evidence>
<evidence type="ECO:0000256" key="7">
    <source>
        <dbReference type="ARBA" id="ARBA00022679"/>
    </source>
</evidence>
<keyword evidence="14" id="KW-0238">DNA-binding</keyword>
<dbReference type="GO" id="GO:0003887">
    <property type="term" value="F:DNA-directed DNA polymerase activity"/>
    <property type="evidence" value="ECO:0007669"/>
    <property type="project" value="UniProtKB-KW"/>
</dbReference>
<dbReference type="SUPFAM" id="SSF100879">
    <property type="entry name" value="Lesion bypass DNA polymerase (Y-family), little finger domain"/>
    <property type="match status" value="1"/>
</dbReference>
<dbReference type="AlphaFoldDB" id="A0A1F5TB07"/>
<evidence type="ECO:0000256" key="2">
    <source>
        <dbReference type="ARBA" id="ARBA00004496"/>
    </source>
</evidence>
<evidence type="ECO:0000256" key="4">
    <source>
        <dbReference type="ARBA" id="ARBA00012417"/>
    </source>
</evidence>
<dbReference type="SUPFAM" id="SSF56672">
    <property type="entry name" value="DNA/RNA polymerases"/>
    <property type="match status" value="1"/>
</dbReference>
<dbReference type="PANTHER" id="PTHR11076:SF33">
    <property type="entry name" value="DNA POLYMERASE KAPPA"/>
    <property type="match status" value="1"/>
</dbReference>
<dbReference type="GO" id="GO:0042276">
    <property type="term" value="P:error-prone translesion synthesis"/>
    <property type="evidence" value="ECO:0007669"/>
    <property type="project" value="TreeGrafter"/>
</dbReference>
<dbReference type="GO" id="GO:0006260">
    <property type="term" value="P:DNA replication"/>
    <property type="evidence" value="ECO:0007669"/>
    <property type="project" value="UniProtKB-KW"/>
</dbReference>
<evidence type="ECO:0000256" key="1">
    <source>
        <dbReference type="ARBA" id="ARBA00001946"/>
    </source>
</evidence>
<evidence type="ECO:0000256" key="6">
    <source>
        <dbReference type="ARBA" id="ARBA00022490"/>
    </source>
</evidence>
<evidence type="ECO:0000256" key="3">
    <source>
        <dbReference type="ARBA" id="ARBA00010945"/>
    </source>
</evidence>
<dbReference type="PANTHER" id="PTHR11076">
    <property type="entry name" value="DNA REPAIR POLYMERASE UMUC / TRANSFERASE FAMILY MEMBER"/>
    <property type="match status" value="1"/>
</dbReference>
<dbReference type="InterPro" id="IPR036775">
    <property type="entry name" value="DNA_pol_Y-fam_lit_finger_sf"/>
</dbReference>
<dbReference type="GO" id="GO:0005829">
    <property type="term" value="C:cytosol"/>
    <property type="evidence" value="ECO:0007669"/>
    <property type="project" value="TreeGrafter"/>
</dbReference>
<gene>
    <name evidence="18" type="ORF">A2482_03165</name>
</gene>
<dbReference type="Pfam" id="PF21999">
    <property type="entry name" value="IMS_HHH_1"/>
    <property type="match status" value="1"/>
</dbReference>
<dbReference type="InterPro" id="IPR050116">
    <property type="entry name" value="DNA_polymerase-Y"/>
</dbReference>
<dbReference type="Gene3D" id="3.40.1170.60">
    <property type="match status" value="1"/>
</dbReference>